<dbReference type="EMBL" id="KY774314">
    <property type="protein sequence ID" value="ART30975.1"/>
    <property type="molecule type" value="Genomic_DNA"/>
</dbReference>
<accession>A0A1Y0B0L5</accession>
<geneLocation type="mitochondrion" evidence="1"/>
<organism evidence="1">
    <name type="scientific">Utricularia reniformis</name>
    <dbReference type="NCBI Taxonomy" id="192314"/>
    <lineage>
        <taxon>Eukaryota</taxon>
        <taxon>Viridiplantae</taxon>
        <taxon>Streptophyta</taxon>
        <taxon>Embryophyta</taxon>
        <taxon>Tracheophyta</taxon>
        <taxon>Spermatophyta</taxon>
        <taxon>Magnoliopsida</taxon>
        <taxon>eudicotyledons</taxon>
        <taxon>Gunneridae</taxon>
        <taxon>Pentapetalae</taxon>
        <taxon>asterids</taxon>
        <taxon>lamiids</taxon>
        <taxon>Lamiales</taxon>
        <taxon>Lentibulariaceae</taxon>
        <taxon>Utricularia</taxon>
    </lineage>
</organism>
<evidence type="ECO:0000313" key="1">
    <source>
        <dbReference type="EMBL" id="ART30975.1"/>
    </source>
</evidence>
<sequence length="40" mass="4919">MPERLIPTNEAVVREWYHKSTSFQYKTKRNIAFMRELLMC</sequence>
<protein>
    <submittedName>
        <fullName evidence="1">Uncharacterized protein</fullName>
    </submittedName>
</protein>
<proteinExistence type="predicted"/>
<keyword evidence="1" id="KW-0496">Mitochondrion</keyword>
<dbReference type="AlphaFoldDB" id="A0A1Y0B0L5"/>
<gene>
    <name evidence="1" type="ORF">AEK19_MT0731</name>
</gene>
<name>A0A1Y0B0L5_9LAMI</name>
<reference evidence="1" key="1">
    <citation type="submission" date="2017-03" db="EMBL/GenBank/DDBJ databases">
        <title>The mitochondrial genome of the carnivorous plant Utricularia reniformis (Lentibulariaceae): structure, comparative analysis and evolutionary landmarks.</title>
        <authorList>
            <person name="Silva S.R."/>
            <person name="Alvarenga D.O."/>
            <person name="Michael T.P."/>
            <person name="Miranda V.F.O."/>
            <person name="Varani A.M."/>
        </authorList>
    </citation>
    <scope>NUCLEOTIDE SEQUENCE</scope>
</reference>